<accession>A0A7I7W4Y1</accession>
<reference evidence="3 4" key="1">
    <citation type="submission" date="2016-12" db="EMBL/GenBank/DDBJ databases">
        <title>The new phylogeny of genus Mycobacterium.</title>
        <authorList>
            <person name="Tortoli E."/>
            <person name="Trovato A."/>
            <person name="Cirillo D.M."/>
        </authorList>
    </citation>
    <scope>NUCLEOTIDE SEQUENCE [LARGE SCALE GENOMIC DNA]</scope>
    <source>
        <strain evidence="3 4">DSM 44624</strain>
    </source>
</reference>
<feature type="compositionally biased region" description="Low complexity" evidence="1">
    <location>
        <begin position="113"/>
        <end position="129"/>
    </location>
</feature>
<dbReference type="EMBL" id="MVHM01000032">
    <property type="protein sequence ID" value="ORA31254.1"/>
    <property type="molecule type" value="Genomic_DNA"/>
</dbReference>
<name>A0A7I7W4Y1_9MYCO</name>
<dbReference type="OrthoDB" id="4753605at2"/>
<organism evidence="3 4">
    <name type="scientific">Mycobacterium branderi</name>
    <dbReference type="NCBI Taxonomy" id="43348"/>
    <lineage>
        <taxon>Bacteria</taxon>
        <taxon>Bacillati</taxon>
        <taxon>Actinomycetota</taxon>
        <taxon>Actinomycetes</taxon>
        <taxon>Mycobacteriales</taxon>
        <taxon>Mycobacteriaceae</taxon>
        <taxon>Mycobacterium</taxon>
    </lineage>
</organism>
<feature type="compositionally biased region" description="Low complexity" evidence="1">
    <location>
        <begin position="157"/>
        <end position="168"/>
    </location>
</feature>
<sequence length="168" mass="17644">MGNSATTKAARRAAREAAVAAQEELARRIRANVEDLATFFSAHERAEAVEEWLGERTAALREQAAQRRAQQRRQCGAALASMRDRGESLREIAKMAGIPEKSVRELIKTVDTSAAPGAPAEGNGASAEAARPEQAETVTEPGEVEAAGPPRGSSVEAPTVTAMPATAP</sequence>
<evidence type="ECO:0000256" key="1">
    <source>
        <dbReference type="SAM" id="MobiDB-lite"/>
    </source>
</evidence>
<evidence type="ECO:0000313" key="2">
    <source>
        <dbReference type="EMBL" id="BBZ12047.1"/>
    </source>
</evidence>
<protein>
    <submittedName>
        <fullName evidence="3">Uncharacterized protein</fullName>
    </submittedName>
</protein>
<dbReference type="Proteomes" id="UP000192441">
    <property type="component" value="Unassembled WGS sequence"/>
</dbReference>
<dbReference type="AlphaFoldDB" id="A0A7I7W4Y1"/>
<reference evidence="2 5" key="2">
    <citation type="journal article" date="2019" name="Emerg. Microbes Infect.">
        <title>Comprehensive subspecies identification of 175 nontuberculous mycobacteria species based on 7547 genomic profiles.</title>
        <authorList>
            <person name="Matsumoto Y."/>
            <person name="Kinjo T."/>
            <person name="Motooka D."/>
            <person name="Nabeya D."/>
            <person name="Jung N."/>
            <person name="Uechi K."/>
            <person name="Horii T."/>
            <person name="Iida T."/>
            <person name="Fujita J."/>
            <person name="Nakamura S."/>
        </authorList>
    </citation>
    <scope>NUCLEOTIDE SEQUENCE [LARGE SCALE GENOMIC DNA]</scope>
    <source>
        <strain evidence="2 5">JCM 12687</strain>
    </source>
</reference>
<dbReference type="RefSeq" id="WP_083134535.1">
    <property type="nucleotide sequence ID" value="NZ_AP022606.1"/>
</dbReference>
<gene>
    <name evidence="3" type="ORF">BST20_27320</name>
    <name evidence="2" type="ORF">MBRA_22420</name>
</gene>
<keyword evidence="5" id="KW-1185">Reference proteome</keyword>
<proteinExistence type="predicted"/>
<evidence type="ECO:0000313" key="4">
    <source>
        <dbReference type="Proteomes" id="UP000192441"/>
    </source>
</evidence>
<reference evidence="2" key="3">
    <citation type="submission" date="2020-02" db="EMBL/GenBank/DDBJ databases">
        <authorList>
            <person name="Matsumoto Y."/>
            <person name="Motooka D."/>
            <person name="Nakamura S."/>
        </authorList>
    </citation>
    <scope>NUCLEOTIDE SEQUENCE</scope>
    <source>
        <strain evidence="2">JCM 12687</strain>
    </source>
</reference>
<dbReference type="Proteomes" id="UP000467379">
    <property type="component" value="Chromosome"/>
</dbReference>
<evidence type="ECO:0000313" key="3">
    <source>
        <dbReference type="EMBL" id="ORA31254.1"/>
    </source>
</evidence>
<dbReference type="EMBL" id="AP022606">
    <property type="protein sequence ID" value="BBZ12047.1"/>
    <property type="molecule type" value="Genomic_DNA"/>
</dbReference>
<feature type="region of interest" description="Disordered" evidence="1">
    <location>
        <begin position="108"/>
        <end position="168"/>
    </location>
</feature>
<evidence type="ECO:0000313" key="5">
    <source>
        <dbReference type="Proteomes" id="UP000467379"/>
    </source>
</evidence>